<evidence type="ECO:0000259" key="1">
    <source>
        <dbReference type="Pfam" id="PF13358"/>
    </source>
</evidence>
<evidence type="ECO:0000313" key="2">
    <source>
        <dbReference type="EMBL" id="KCZ81393.1"/>
    </source>
</evidence>
<dbReference type="Gene3D" id="3.30.420.10">
    <property type="entry name" value="Ribonuclease H-like superfamily/Ribonuclease H"/>
    <property type="match status" value="1"/>
</dbReference>
<dbReference type="InterPro" id="IPR038717">
    <property type="entry name" value="Tc1-like_DDE_dom"/>
</dbReference>
<reference evidence="3" key="1">
    <citation type="submission" date="2013-02" db="EMBL/GenBank/DDBJ databases">
        <authorList>
            <consortium name="The Broad Institute Genome Sequencing Platform"/>
            <person name="Cuomo C."/>
            <person name="Becnel J."/>
            <person name="Sanscrainte N."/>
            <person name="Walker B."/>
            <person name="Young S.K."/>
            <person name="Zeng Q."/>
            <person name="Gargeya S."/>
            <person name="Fitzgerald M."/>
            <person name="Haas B."/>
            <person name="Abouelleil A."/>
            <person name="Alvarado L."/>
            <person name="Arachchi H.M."/>
            <person name="Berlin A.M."/>
            <person name="Chapman S.B."/>
            <person name="Dewar J."/>
            <person name="Goldberg J."/>
            <person name="Griggs A."/>
            <person name="Gujja S."/>
            <person name="Hansen M."/>
            <person name="Howarth C."/>
            <person name="Imamovic A."/>
            <person name="Larimer J."/>
            <person name="McCowan C."/>
            <person name="Murphy C."/>
            <person name="Neiman D."/>
            <person name="Pearson M."/>
            <person name="Priest M."/>
            <person name="Roberts A."/>
            <person name="Saif S."/>
            <person name="Shea T."/>
            <person name="Sisk P."/>
            <person name="Sykes S."/>
            <person name="Wortman J."/>
            <person name="Nusbaum C."/>
            <person name="Birren B."/>
        </authorList>
    </citation>
    <scope>NUCLEOTIDE SEQUENCE [LARGE SCALE GENOMIC DNA]</scope>
    <source>
        <strain evidence="3">PRA339</strain>
    </source>
</reference>
<dbReference type="Pfam" id="PF13358">
    <property type="entry name" value="DDE_3"/>
    <property type="match status" value="1"/>
</dbReference>
<proteinExistence type="predicted"/>
<dbReference type="HOGENOM" id="CLU_3068197_0_0_1"/>
<dbReference type="AlphaFoldDB" id="A0A059F275"/>
<evidence type="ECO:0000313" key="3">
    <source>
        <dbReference type="Proteomes" id="UP000030655"/>
    </source>
</evidence>
<sequence length="53" mass="6137">MDNCKLHWSITVRQALSDPQVLVQYLPAYSPQLNPVEEFFSTLKTITKGEKDR</sequence>
<gene>
    <name evidence="2" type="ORF">H312_01148</name>
</gene>
<accession>A0A059F275</accession>
<dbReference type="InterPro" id="IPR036397">
    <property type="entry name" value="RNaseH_sf"/>
</dbReference>
<reference evidence="2 3" key="2">
    <citation type="submission" date="2014-03" db="EMBL/GenBank/DDBJ databases">
        <title>The Genome Sequence of Anncaliia algerae insect isolate PRA339.</title>
        <authorList>
            <consortium name="The Broad Institute Genome Sequencing Platform"/>
            <consortium name="The Broad Institute Genome Sequencing Center for Infectious Disease"/>
            <person name="Cuomo C."/>
            <person name="Becnel J."/>
            <person name="Sanscrainte N."/>
            <person name="Walker B."/>
            <person name="Young S.K."/>
            <person name="Zeng Q."/>
            <person name="Gargeya S."/>
            <person name="Fitzgerald M."/>
            <person name="Haas B."/>
            <person name="Abouelleil A."/>
            <person name="Alvarado L."/>
            <person name="Arachchi H.M."/>
            <person name="Berlin A.M."/>
            <person name="Chapman S.B."/>
            <person name="Dewar J."/>
            <person name="Goldberg J."/>
            <person name="Griggs A."/>
            <person name="Gujja S."/>
            <person name="Hansen M."/>
            <person name="Howarth C."/>
            <person name="Imamovic A."/>
            <person name="Larimer J."/>
            <person name="McCowan C."/>
            <person name="Murphy C."/>
            <person name="Neiman D."/>
            <person name="Pearson M."/>
            <person name="Priest M."/>
            <person name="Roberts A."/>
            <person name="Saif S."/>
            <person name="Shea T."/>
            <person name="Sisk P."/>
            <person name="Sykes S."/>
            <person name="Wortman J."/>
            <person name="Nusbaum C."/>
            <person name="Birren B."/>
        </authorList>
    </citation>
    <scope>NUCLEOTIDE SEQUENCE [LARGE SCALE GENOMIC DNA]</scope>
    <source>
        <strain evidence="2 3">PRA339</strain>
    </source>
</reference>
<protein>
    <recommendedName>
        <fullName evidence="1">Tc1-like transposase DDE domain-containing protein</fullName>
    </recommendedName>
</protein>
<dbReference type="Proteomes" id="UP000030655">
    <property type="component" value="Unassembled WGS sequence"/>
</dbReference>
<name>A0A059F275_9MICR</name>
<dbReference type="EMBL" id="KK365143">
    <property type="protein sequence ID" value="KCZ81393.1"/>
    <property type="molecule type" value="Genomic_DNA"/>
</dbReference>
<feature type="domain" description="Tc1-like transposase DDE" evidence="1">
    <location>
        <begin position="1"/>
        <end position="48"/>
    </location>
</feature>
<organism evidence="2 3">
    <name type="scientific">Anncaliia algerae PRA339</name>
    <dbReference type="NCBI Taxonomy" id="1288291"/>
    <lineage>
        <taxon>Eukaryota</taxon>
        <taxon>Fungi</taxon>
        <taxon>Fungi incertae sedis</taxon>
        <taxon>Microsporidia</taxon>
        <taxon>Tubulinosematoidea</taxon>
        <taxon>Tubulinosematidae</taxon>
        <taxon>Anncaliia</taxon>
    </lineage>
</organism>
<dbReference type="GO" id="GO:0003676">
    <property type="term" value="F:nucleic acid binding"/>
    <property type="evidence" value="ECO:0007669"/>
    <property type="project" value="InterPro"/>
</dbReference>
<dbReference type="OrthoDB" id="2195270at2759"/>
<keyword evidence="3" id="KW-1185">Reference proteome</keyword>
<dbReference type="VEuPathDB" id="MicrosporidiaDB:H312_01148"/>